<evidence type="ECO:0000256" key="7">
    <source>
        <dbReference type="ARBA" id="ARBA00022943"/>
    </source>
</evidence>
<feature type="region of interest" description="Disordered" evidence="10">
    <location>
        <begin position="732"/>
        <end position="762"/>
    </location>
</feature>
<feature type="compositionally biased region" description="Gly residues" evidence="10">
    <location>
        <begin position="1180"/>
        <end position="1193"/>
    </location>
</feature>
<dbReference type="InterPro" id="IPR039011">
    <property type="entry name" value="IRS"/>
</dbReference>
<feature type="domain" description="PH" evidence="11">
    <location>
        <begin position="222"/>
        <end position="339"/>
    </location>
</feature>
<dbReference type="PROSITE" id="PS50003">
    <property type="entry name" value="PH_DOMAIN"/>
    <property type="match status" value="1"/>
</dbReference>
<evidence type="ECO:0000259" key="12">
    <source>
        <dbReference type="PROSITE" id="PS51064"/>
    </source>
</evidence>
<dbReference type="CDD" id="cd01204">
    <property type="entry name" value="PTB_IRS"/>
    <property type="match status" value="1"/>
</dbReference>
<accession>A0AAG5D951</accession>
<organism evidence="13 14">
    <name type="scientific">Anopheles atroparvus</name>
    <name type="common">European mosquito</name>
    <dbReference type="NCBI Taxonomy" id="41427"/>
    <lineage>
        <taxon>Eukaryota</taxon>
        <taxon>Metazoa</taxon>
        <taxon>Ecdysozoa</taxon>
        <taxon>Arthropoda</taxon>
        <taxon>Hexapoda</taxon>
        <taxon>Insecta</taxon>
        <taxon>Pterygota</taxon>
        <taxon>Neoptera</taxon>
        <taxon>Endopterygota</taxon>
        <taxon>Diptera</taxon>
        <taxon>Nematocera</taxon>
        <taxon>Culicoidea</taxon>
        <taxon>Culicidae</taxon>
        <taxon>Anophelinae</taxon>
        <taxon>Anopheles</taxon>
    </lineage>
</organism>
<proteinExistence type="predicted"/>
<dbReference type="InterPro" id="IPR001849">
    <property type="entry name" value="PH_domain"/>
</dbReference>
<dbReference type="GO" id="GO:0043548">
    <property type="term" value="F:phosphatidylinositol 3-kinase binding"/>
    <property type="evidence" value="ECO:0007669"/>
    <property type="project" value="TreeGrafter"/>
</dbReference>
<feature type="compositionally biased region" description="Basic residues" evidence="10">
    <location>
        <begin position="53"/>
        <end position="65"/>
    </location>
</feature>
<keyword evidence="6" id="KW-0221">Differentiation</keyword>
<dbReference type="GO" id="GO:0005158">
    <property type="term" value="F:insulin receptor binding"/>
    <property type="evidence" value="ECO:0007669"/>
    <property type="project" value="InterPro"/>
</dbReference>
<evidence type="ECO:0000256" key="10">
    <source>
        <dbReference type="SAM" id="MobiDB-lite"/>
    </source>
</evidence>
<feature type="region of interest" description="Disordered" evidence="10">
    <location>
        <begin position="1057"/>
        <end position="1085"/>
    </location>
</feature>
<keyword evidence="14" id="KW-1185">Reference proteome</keyword>
<evidence type="ECO:0000313" key="14">
    <source>
        <dbReference type="Proteomes" id="UP000075880"/>
    </source>
</evidence>
<comment type="function">
    <text evidence="9">Activates phosphatidylinositol 3-kinase when bound to the regulatory p85 subunit. May mediate the control of various cellular processes by insulin-like peptides. When phosphorylated by the insulin receptor binds specifically to various cellular proteins containing SH2 domains. Involved in control of cell proliferation, cell size, and body and organ growth throughout development. Also has a role in a signaling pathway controlling the physiological response required to endure periods of low nutrient conditions. Insulin/insulin-like growth factor (IGF) signaling pathway has a role in regulating aging and is necessary in the ovary for vitellogenic maturation.</text>
</comment>
<feature type="domain" description="IRS-type PTB" evidence="12">
    <location>
        <begin position="352"/>
        <end position="464"/>
    </location>
</feature>
<feature type="compositionally biased region" description="Low complexity" evidence="10">
    <location>
        <begin position="990"/>
        <end position="1003"/>
    </location>
</feature>
<feature type="compositionally biased region" description="Polar residues" evidence="10">
    <location>
        <begin position="858"/>
        <end position="872"/>
    </location>
</feature>
<evidence type="ECO:0000256" key="2">
    <source>
        <dbReference type="ARBA" id="ARBA00015710"/>
    </source>
</evidence>
<feature type="region of interest" description="Disordered" evidence="10">
    <location>
        <begin position="1"/>
        <end position="102"/>
    </location>
</feature>
<dbReference type="PANTHER" id="PTHR10614:SF13">
    <property type="entry name" value="INSULIN RECEPTOR SUBSTRATE 1"/>
    <property type="match status" value="1"/>
</dbReference>
<evidence type="ECO:0000256" key="5">
    <source>
        <dbReference type="ARBA" id="ARBA00022737"/>
    </source>
</evidence>
<comment type="subunit">
    <text evidence="1">Bindings to phosphatidylinositol 3-kinase and SHP2.</text>
</comment>
<keyword evidence="7" id="KW-0896">Oogenesis</keyword>
<protein>
    <recommendedName>
        <fullName evidence="2">Insulin receptor substrate 1</fullName>
    </recommendedName>
    <alternativeName>
        <fullName evidence="8">Protein chico</fullName>
    </alternativeName>
</protein>
<feature type="region of interest" description="Disordered" evidence="10">
    <location>
        <begin position="178"/>
        <end position="213"/>
    </location>
</feature>
<feature type="compositionally biased region" description="Polar residues" evidence="10">
    <location>
        <begin position="908"/>
        <end position="919"/>
    </location>
</feature>
<dbReference type="GO" id="GO:0048477">
    <property type="term" value="P:oogenesis"/>
    <property type="evidence" value="ECO:0007669"/>
    <property type="project" value="UniProtKB-KW"/>
</dbReference>
<evidence type="ECO:0000256" key="6">
    <source>
        <dbReference type="ARBA" id="ARBA00022782"/>
    </source>
</evidence>
<feature type="compositionally biased region" description="Low complexity" evidence="10">
    <location>
        <begin position="9"/>
        <end position="32"/>
    </location>
</feature>
<dbReference type="EnsemblMetazoa" id="ENSAATROPT007974">
    <property type="protein sequence ID" value="ENSAATROPP007158"/>
    <property type="gene ID" value="ENSAATROPG006505"/>
</dbReference>
<feature type="compositionally biased region" description="Low complexity" evidence="10">
    <location>
        <begin position="920"/>
        <end position="944"/>
    </location>
</feature>
<evidence type="ECO:0000256" key="9">
    <source>
        <dbReference type="ARBA" id="ARBA00046145"/>
    </source>
</evidence>
<dbReference type="Proteomes" id="UP000075880">
    <property type="component" value="Unassembled WGS sequence"/>
</dbReference>
<evidence type="ECO:0000259" key="11">
    <source>
        <dbReference type="PROSITE" id="PS50003"/>
    </source>
</evidence>
<feature type="region of interest" description="Disordered" evidence="10">
    <location>
        <begin position="128"/>
        <end position="162"/>
    </location>
</feature>
<feature type="region of interest" description="Disordered" evidence="10">
    <location>
        <begin position="1264"/>
        <end position="1284"/>
    </location>
</feature>
<feature type="region of interest" description="Disordered" evidence="10">
    <location>
        <begin position="636"/>
        <end position="676"/>
    </location>
</feature>
<dbReference type="GO" id="GO:0005886">
    <property type="term" value="C:plasma membrane"/>
    <property type="evidence" value="ECO:0007669"/>
    <property type="project" value="TreeGrafter"/>
</dbReference>
<reference evidence="13" key="1">
    <citation type="submission" date="2024-04" db="UniProtKB">
        <authorList>
            <consortium name="EnsemblMetazoa"/>
        </authorList>
    </citation>
    <scope>IDENTIFICATION</scope>
    <source>
        <strain evidence="13">EBRO</strain>
    </source>
</reference>
<evidence type="ECO:0000256" key="4">
    <source>
        <dbReference type="ARBA" id="ARBA00022604"/>
    </source>
</evidence>
<dbReference type="PANTHER" id="PTHR10614">
    <property type="entry name" value="INSULIN RECEPTOR SUBSTRATE"/>
    <property type="match status" value="1"/>
</dbReference>
<dbReference type="GO" id="GO:0008286">
    <property type="term" value="P:insulin receptor signaling pathway"/>
    <property type="evidence" value="ECO:0007669"/>
    <property type="project" value="InterPro"/>
</dbReference>
<dbReference type="Gene3D" id="2.30.29.30">
    <property type="entry name" value="Pleckstrin-homology domain (PH domain)/Phosphotyrosine-binding domain (PTB)"/>
    <property type="match status" value="2"/>
</dbReference>
<feature type="region of interest" description="Disordered" evidence="10">
    <location>
        <begin position="851"/>
        <end position="1037"/>
    </location>
</feature>
<dbReference type="SMART" id="SM00310">
    <property type="entry name" value="PTBI"/>
    <property type="match status" value="1"/>
</dbReference>
<feature type="compositionally biased region" description="Low complexity" evidence="10">
    <location>
        <begin position="178"/>
        <end position="198"/>
    </location>
</feature>
<name>A0AAG5D951_ANOAO</name>
<dbReference type="Pfam" id="PF02174">
    <property type="entry name" value="IRS"/>
    <property type="match status" value="1"/>
</dbReference>
<feature type="compositionally biased region" description="Low complexity" evidence="10">
    <location>
        <begin position="71"/>
        <end position="95"/>
    </location>
</feature>
<dbReference type="SMART" id="SM01244">
    <property type="entry name" value="IRS"/>
    <property type="match status" value="1"/>
</dbReference>
<feature type="region of interest" description="Disordered" evidence="10">
    <location>
        <begin position="1230"/>
        <end position="1249"/>
    </location>
</feature>
<dbReference type="PROSITE" id="PS51064">
    <property type="entry name" value="IRS_PTB"/>
    <property type="match status" value="1"/>
</dbReference>
<dbReference type="GO" id="GO:0005829">
    <property type="term" value="C:cytosol"/>
    <property type="evidence" value="ECO:0007669"/>
    <property type="project" value="TreeGrafter"/>
</dbReference>
<evidence type="ECO:0000256" key="3">
    <source>
        <dbReference type="ARBA" id="ARBA00022553"/>
    </source>
</evidence>
<keyword evidence="5" id="KW-0677">Repeat</keyword>
<evidence type="ECO:0000256" key="1">
    <source>
        <dbReference type="ARBA" id="ARBA00011440"/>
    </source>
</evidence>
<dbReference type="InterPro" id="IPR011993">
    <property type="entry name" value="PH-like_dom_sf"/>
</dbReference>
<dbReference type="CDD" id="cd01257">
    <property type="entry name" value="PH_IRS"/>
    <property type="match status" value="1"/>
</dbReference>
<evidence type="ECO:0000313" key="13">
    <source>
        <dbReference type="EnsemblMetazoa" id="ENSAATROPP007158"/>
    </source>
</evidence>
<evidence type="ECO:0000256" key="8">
    <source>
        <dbReference type="ARBA" id="ARBA00033282"/>
    </source>
</evidence>
<feature type="compositionally biased region" description="Gly residues" evidence="10">
    <location>
        <begin position="1267"/>
        <end position="1284"/>
    </location>
</feature>
<dbReference type="SUPFAM" id="SSF50729">
    <property type="entry name" value="PH domain-like"/>
    <property type="match status" value="2"/>
</dbReference>
<sequence>MSTLHNHVSNNNNNNNNNLSNNIGSSSNQQSSPQAGGSFLLGTTGSPSFNNNHQHHQHYHQHRSVGHPSDSNSSNIVNNNNNPTTTTTTTTTSTATGGGGGVVGGILGGREVSAKKFLPSFARSMMMSSSSSSAAQHHHHHQQQQQHSVDSPNTSGAGGWMGSMDSFNSATPLLSATGTTVASTSGSSSTAAASSTGGAAPGGAGPAGPPGRSSFPIPDVLNVVLHGYQRKLKTNKKKYFVVYGDTPDKFARLEYFDSEKKFKQSFAKLLGGLGGSSGGSDGPVAKRSIVLRSCFNINKRHDTKKHIIALFTKDDCFCIVFESEDELNRWLRTLLRLQRGEESEGDPPRPKFEHVWDVLVQPKGLGDSYGILGSYRLCITDKILSLVRIGLEVTATQEKRADVVEFSLASIRRCGHSQRYFYLEVGRSSKTGAGEIWMEVQDSFIAQNMYTTIMKSAKNKDDNLGPMIRIRSSSANAASKPTSMLFRRQTHAGQKPMNCSPSSVTSASSATGVFHQRALSLPSAPMLGHPPHTNTYHLSAIHGPAGSARSSSHTSVLVAGAAPGGGVGGGGQQLATSSRSTTSTGAAFSTSLSWTGTIKPVHHRTRSLPLTEESAIRITSDRAMGGGGGWWGAGVHQHQHQHLQQQQHHLQHYYTTTSGGGGVGSHRKSSSSYLLAPSSGTGGHLCPMHGGGCSPPMSELVCTSPQHYGDETPPHPSRSSMESIIEDQRYLPMDLKKPPPPAAVEPTHEPMNPSGSPGGSGQLQLISRLLRSSNLQSPQCAATGATPASASVSAGKMGLIGLKMALMSGGGGGGSGGAGVGRAGCVASSSAGGSTNGCSCSSPSSQCSSSSNCVHAISSPNTNTPKSTNGSSPAALRRPNGGGVGGRAASGTISRSVAIARERCDSLPSRNRTTSETMPHQQQQQQHQQQHQAQVHQQQLQQHQLMLNSGGMPPPRMIPSNNRPHSMHISSCHGHSPPVNSSPLSPPPATYSTGSDGSSYSIDESTDSFITDPPTPDEGNGYKVINHLNSGGSIPEENSEEFIKDYGHIDLRLGGGLSQHDEYGSGAQAARRGGSPAPPSTVGSVEGSAYMEMCSPSGSSPGDPSGSCYMAMSPVADYSRGLCSSSSAHSRASSLAEDLVDGYVPMNMSRTVTTQPPPEEYVIMDPTQNGTSSRLSNATSGGGGGGGGGNGMAGGIGGMSSAASSCSITSGTPSTDLRLSLEKVPAYIGQSDEGEVNDRPYRTYSVGSRPEHIKRKLRIDMLSSAEGGLGGGGGGAGGGSASSR</sequence>
<keyword evidence="3" id="KW-0597">Phosphoprotein</keyword>
<feature type="compositionally biased region" description="Low complexity" evidence="10">
    <location>
        <begin position="1064"/>
        <end position="1075"/>
    </location>
</feature>
<keyword evidence="4" id="KW-0341">Growth regulation</keyword>
<dbReference type="PRINTS" id="PR00628">
    <property type="entry name" value="INSULINRSI"/>
</dbReference>
<feature type="region of interest" description="Disordered" evidence="10">
    <location>
        <begin position="1148"/>
        <end position="1193"/>
    </location>
</feature>
<dbReference type="InterPro" id="IPR002404">
    <property type="entry name" value="IRS_PTB"/>
</dbReference>
<dbReference type="SMART" id="SM00233">
    <property type="entry name" value="PH"/>
    <property type="match status" value="1"/>
</dbReference>
<feature type="compositionally biased region" description="Polar residues" evidence="10">
    <location>
        <begin position="1166"/>
        <end position="1175"/>
    </location>
</feature>